<evidence type="ECO:0000313" key="1">
    <source>
        <dbReference type="EMBL" id="JAD60243.1"/>
    </source>
</evidence>
<proteinExistence type="predicted"/>
<sequence length="65" mass="7214">MLLVTVRSQLATKVRLSSGKATKAPRCRLTKMEVQPCRLGSPCPRTTSCRCFTPSQRIDNLPVSH</sequence>
<name>A0A0A9BDM2_ARUDO</name>
<dbReference type="EMBL" id="GBRH01237652">
    <property type="protein sequence ID" value="JAD60243.1"/>
    <property type="molecule type" value="Transcribed_RNA"/>
</dbReference>
<dbReference type="AlphaFoldDB" id="A0A0A9BDM2"/>
<accession>A0A0A9BDM2</accession>
<protein>
    <submittedName>
        <fullName evidence="1">Uncharacterized protein</fullName>
    </submittedName>
</protein>
<reference evidence="1" key="1">
    <citation type="submission" date="2014-09" db="EMBL/GenBank/DDBJ databases">
        <authorList>
            <person name="Magalhaes I.L.F."/>
            <person name="Oliveira U."/>
            <person name="Santos F.R."/>
            <person name="Vidigal T.H.D.A."/>
            <person name="Brescovit A.D."/>
            <person name="Santos A.J."/>
        </authorList>
    </citation>
    <scope>NUCLEOTIDE SEQUENCE</scope>
    <source>
        <tissue evidence="1">Shoot tissue taken approximately 20 cm above the soil surface</tissue>
    </source>
</reference>
<reference evidence="1" key="2">
    <citation type="journal article" date="2015" name="Data Brief">
        <title>Shoot transcriptome of the giant reed, Arundo donax.</title>
        <authorList>
            <person name="Barrero R.A."/>
            <person name="Guerrero F.D."/>
            <person name="Moolhuijzen P."/>
            <person name="Goolsby J.A."/>
            <person name="Tidwell J."/>
            <person name="Bellgard S.E."/>
            <person name="Bellgard M.I."/>
        </authorList>
    </citation>
    <scope>NUCLEOTIDE SEQUENCE</scope>
    <source>
        <tissue evidence="1">Shoot tissue taken approximately 20 cm above the soil surface</tissue>
    </source>
</reference>
<organism evidence="1">
    <name type="scientific">Arundo donax</name>
    <name type="common">Giant reed</name>
    <name type="synonym">Donax arundinaceus</name>
    <dbReference type="NCBI Taxonomy" id="35708"/>
    <lineage>
        <taxon>Eukaryota</taxon>
        <taxon>Viridiplantae</taxon>
        <taxon>Streptophyta</taxon>
        <taxon>Embryophyta</taxon>
        <taxon>Tracheophyta</taxon>
        <taxon>Spermatophyta</taxon>
        <taxon>Magnoliopsida</taxon>
        <taxon>Liliopsida</taxon>
        <taxon>Poales</taxon>
        <taxon>Poaceae</taxon>
        <taxon>PACMAD clade</taxon>
        <taxon>Arundinoideae</taxon>
        <taxon>Arundineae</taxon>
        <taxon>Arundo</taxon>
    </lineage>
</organism>